<protein>
    <recommendedName>
        <fullName evidence="7">Lytic murein transglycosylase</fullName>
    </recommendedName>
</protein>
<sequence>MISSAFSAGLACVSLAAYPSAAYADKFQTCVKSFWPAAKRGGVSWETFERATAGISHDQEVIESAKYQPEYKKPMGEYVERAISPKRLTMGQQMLIEYGPLLQQVEAKYGVDKHIVLAIWGVESNYGTNKGDKQVIQSLMTLACSGVKSKFARGQIVSALKILQHGDTDPAHFNGSWAGAMGHTQFIPTTYSAYAVDFDGDGRRDIWDTIPDALGSTAAYLRKSKWIPGQTWGYEVKLPSSYTAKSYKRGTYRTLASWQAAGITRANGKPFPRPGDKAQLLSPDGRNGPSFLVLNNFRSILRYNNADSYALAVGHLADRLAGYGPFIQSWPTSENRLSMDQRMELQRHLIALGHLEGEVDGIIGSGTLEGVRSYQRAKGMAVDGYPTQTILKKLRAEAPALPPAAAPDSTASIPGAQPVPGQAAQPQNGMQPQYVPQQAVAPAQPGAGNAVQPQYIHPQGAVPQANRQQQLLAPAQPPMAQPQAAQPQAVQPQPVQPQATQQQQVAAEYSPPGQMNAYAIIPIHPQPVQQRSRPRPCPGGPGRQVRRPIRAALPTCLLHRRISAMMGA</sequence>
<dbReference type="NCBIfam" id="TIGR02283">
    <property type="entry name" value="MltB_2"/>
    <property type="match status" value="1"/>
</dbReference>
<dbReference type="Proteomes" id="UP000094172">
    <property type="component" value="Unassembled WGS sequence"/>
</dbReference>
<dbReference type="SUPFAM" id="SSF47090">
    <property type="entry name" value="PGBD-like"/>
    <property type="match status" value="1"/>
</dbReference>
<dbReference type="InterPro" id="IPR043426">
    <property type="entry name" value="MltB-like"/>
</dbReference>
<dbReference type="Pfam" id="PF13406">
    <property type="entry name" value="SLT_2"/>
    <property type="match status" value="1"/>
</dbReference>
<dbReference type="InterPro" id="IPR023346">
    <property type="entry name" value="Lysozyme-like_dom_sf"/>
</dbReference>
<dbReference type="PANTHER" id="PTHR30163">
    <property type="entry name" value="MEMBRANE-BOUND LYTIC MUREIN TRANSGLYCOSYLASE B"/>
    <property type="match status" value="1"/>
</dbReference>
<feature type="region of interest" description="Disordered" evidence="1">
    <location>
        <begin position="472"/>
        <end position="508"/>
    </location>
</feature>
<dbReference type="STRING" id="1774970.AUC70_14675"/>
<comment type="caution">
    <text evidence="5">The sequence shown here is derived from an EMBL/GenBank/DDBJ whole genome shotgun (WGS) entry which is preliminary data.</text>
</comment>
<evidence type="ECO:0008006" key="7">
    <source>
        <dbReference type="Google" id="ProtNLM"/>
    </source>
</evidence>
<dbReference type="EMBL" id="LPWE01000004">
    <property type="protein sequence ID" value="ODR96520.1"/>
    <property type="molecule type" value="Genomic_DNA"/>
</dbReference>
<dbReference type="InterPro" id="IPR036366">
    <property type="entry name" value="PGBDSf"/>
</dbReference>
<dbReference type="InterPro" id="IPR011970">
    <property type="entry name" value="MltB_2"/>
</dbReference>
<feature type="compositionally biased region" description="Low complexity" evidence="1">
    <location>
        <begin position="414"/>
        <end position="434"/>
    </location>
</feature>
<dbReference type="GO" id="GO:0009253">
    <property type="term" value="P:peptidoglycan catabolic process"/>
    <property type="evidence" value="ECO:0007669"/>
    <property type="project" value="TreeGrafter"/>
</dbReference>
<feature type="chain" id="PRO_5009138582" description="Lytic murein transglycosylase" evidence="2">
    <location>
        <begin position="25"/>
        <end position="568"/>
    </location>
</feature>
<evidence type="ECO:0000256" key="2">
    <source>
        <dbReference type="SAM" id="SignalP"/>
    </source>
</evidence>
<evidence type="ECO:0000313" key="6">
    <source>
        <dbReference type="Proteomes" id="UP000094172"/>
    </source>
</evidence>
<dbReference type="InterPro" id="IPR002477">
    <property type="entry name" value="Peptidoglycan-bd-like"/>
</dbReference>
<feature type="region of interest" description="Disordered" evidence="1">
    <location>
        <begin position="526"/>
        <end position="546"/>
    </location>
</feature>
<organism evidence="5 6">
    <name type="scientific">Methyloceanibacter stevinii</name>
    <dbReference type="NCBI Taxonomy" id="1774970"/>
    <lineage>
        <taxon>Bacteria</taxon>
        <taxon>Pseudomonadati</taxon>
        <taxon>Pseudomonadota</taxon>
        <taxon>Alphaproteobacteria</taxon>
        <taxon>Hyphomicrobiales</taxon>
        <taxon>Hyphomicrobiaceae</taxon>
        <taxon>Methyloceanibacter</taxon>
    </lineage>
</organism>
<dbReference type="Pfam" id="PF01471">
    <property type="entry name" value="PG_binding_1"/>
    <property type="match status" value="1"/>
</dbReference>
<evidence type="ECO:0000313" key="5">
    <source>
        <dbReference type="EMBL" id="ODR96520.1"/>
    </source>
</evidence>
<dbReference type="CDD" id="cd13399">
    <property type="entry name" value="Slt35-like"/>
    <property type="match status" value="1"/>
</dbReference>
<feature type="signal peptide" evidence="2">
    <location>
        <begin position="1"/>
        <end position="24"/>
    </location>
</feature>
<feature type="domain" description="Transglycosylase SLT" evidence="4">
    <location>
        <begin position="26"/>
        <end position="318"/>
    </location>
</feature>
<feature type="compositionally biased region" description="Low complexity" evidence="1">
    <location>
        <begin position="481"/>
        <end position="507"/>
    </location>
</feature>
<dbReference type="SUPFAM" id="SSF53955">
    <property type="entry name" value="Lysozyme-like"/>
    <property type="match status" value="1"/>
</dbReference>
<reference evidence="5 6" key="1">
    <citation type="journal article" date="2016" name="Environ. Microbiol.">
        <title>New Methyloceanibacter diversity from North Sea sediments includes methanotroph containing solely the soluble methane monooxygenase.</title>
        <authorList>
            <person name="Vekeman B."/>
            <person name="Kerckhof F.M."/>
            <person name="Cremers G."/>
            <person name="de Vos P."/>
            <person name="Vandamme P."/>
            <person name="Boon N."/>
            <person name="Op den Camp H.J."/>
            <person name="Heylen K."/>
        </authorList>
    </citation>
    <scope>NUCLEOTIDE SEQUENCE [LARGE SCALE GENOMIC DNA]</scope>
    <source>
        <strain evidence="5 6">R-67176</strain>
    </source>
</reference>
<dbReference type="Gene3D" id="1.10.101.10">
    <property type="entry name" value="PGBD-like superfamily/PGBD"/>
    <property type="match status" value="1"/>
</dbReference>
<dbReference type="Gene3D" id="1.10.8.350">
    <property type="entry name" value="Bacterial muramidase"/>
    <property type="match status" value="1"/>
</dbReference>
<dbReference type="InterPro" id="IPR036365">
    <property type="entry name" value="PGBD-like_sf"/>
</dbReference>
<dbReference type="AlphaFoldDB" id="A0A1E3VSK8"/>
<dbReference type="Gene3D" id="1.10.530.10">
    <property type="match status" value="1"/>
</dbReference>
<accession>A0A1E3VSK8</accession>
<evidence type="ECO:0000259" key="4">
    <source>
        <dbReference type="Pfam" id="PF13406"/>
    </source>
</evidence>
<feature type="domain" description="Peptidoglycan binding-like" evidence="3">
    <location>
        <begin position="340"/>
        <end position="394"/>
    </location>
</feature>
<dbReference type="GO" id="GO:0008933">
    <property type="term" value="F:peptidoglycan lytic transglycosylase activity"/>
    <property type="evidence" value="ECO:0007669"/>
    <property type="project" value="TreeGrafter"/>
</dbReference>
<proteinExistence type="predicted"/>
<name>A0A1E3VSK8_9HYPH</name>
<evidence type="ECO:0000256" key="1">
    <source>
        <dbReference type="SAM" id="MobiDB-lite"/>
    </source>
</evidence>
<gene>
    <name evidence="5" type="ORF">AUC70_14675</name>
</gene>
<keyword evidence="6" id="KW-1185">Reference proteome</keyword>
<dbReference type="InterPro" id="IPR031304">
    <property type="entry name" value="SLT_2"/>
</dbReference>
<dbReference type="PANTHER" id="PTHR30163:SF8">
    <property type="entry name" value="LYTIC MUREIN TRANSGLYCOSYLASE"/>
    <property type="match status" value="1"/>
</dbReference>
<evidence type="ECO:0000259" key="3">
    <source>
        <dbReference type="Pfam" id="PF01471"/>
    </source>
</evidence>
<keyword evidence="2" id="KW-0732">Signal</keyword>
<feature type="region of interest" description="Disordered" evidence="1">
    <location>
        <begin position="400"/>
        <end position="434"/>
    </location>
</feature>